<dbReference type="RefSeq" id="WP_378058889.1">
    <property type="nucleotide sequence ID" value="NZ_JBHSIS010000014.1"/>
</dbReference>
<sequence length="194" mass="20371">MARTRRVPGRLSTLSEYELRHLGRHLAASGNSRDLRLLLHLDTEDGRNAWFEAKQAVDDLDGYHGDVGAAWQLADAGGTAGDHVDYALIAASVTGMARELPADLLATTVAYGVVSSYAVESVRRVPVAARQADMICAVAPHLSGEHRLPLLEVARGIAPGPVRARALAALAPYVPAQLTAAVVAEVLADPPSGG</sequence>
<proteinExistence type="predicted"/>
<gene>
    <name evidence="1" type="ORF">ACFPCV_25630</name>
</gene>
<accession>A0ABV9S5B1</accession>
<evidence type="ECO:0000313" key="1">
    <source>
        <dbReference type="EMBL" id="MFC4856898.1"/>
    </source>
</evidence>
<keyword evidence="2" id="KW-1185">Reference proteome</keyword>
<dbReference type="EMBL" id="JBHSIS010000014">
    <property type="protein sequence ID" value="MFC4856898.1"/>
    <property type="molecule type" value="Genomic_DNA"/>
</dbReference>
<protein>
    <submittedName>
        <fullName evidence="1">Uncharacterized protein</fullName>
    </submittedName>
</protein>
<name>A0ABV9S5B1_9PSEU</name>
<organism evidence="1 2">
    <name type="scientific">Actinophytocola glycyrrhizae</name>
    <dbReference type="NCBI Taxonomy" id="2044873"/>
    <lineage>
        <taxon>Bacteria</taxon>
        <taxon>Bacillati</taxon>
        <taxon>Actinomycetota</taxon>
        <taxon>Actinomycetes</taxon>
        <taxon>Pseudonocardiales</taxon>
        <taxon>Pseudonocardiaceae</taxon>
    </lineage>
</organism>
<evidence type="ECO:0000313" key="2">
    <source>
        <dbReference type="Proteomes" id="UP001595859"/>
    </source>
</evidence>
<reference evidence="2" key="1">
    <citation type="journal article" date="2019" name="Int. J. Syst. Evol. Microbiol.">
        <title>The Global Catalogue of Microorganisms (GCM) 10K type strain sequencing project: providing services to taxonomists for standard genome sequencing and annotation.</title>
        <authorList>
            <consortium name="The Broad Institute Genomics Platform"/>
            <consortium name="The Broad Institute Genome Sequencing Center for Infectious Disease"/>
            <person name="Wu L."/>
            <person name="Ma J."/>
        </authorList>
    </citation>
    <scope>NUCLEOTIDE SEQUENCE [LARGE SCALE GENOMIC DNA]</scope>
    <source>
        <strain evidence="2">ZS-22-S1</strain>
    </source>
</reference>
<dbReference type="Proteomes" id="UP001595859">
    <property type="component" value="Unassembled WGS sequence"/>
</dbReference>
<comment type="caution">
    <text evidence="1">The sequence shown here is derived from an EMBL/GenBank/DDBJ whole genome shotgun (WGS) entry which is preliminary data.</text>
</comment>